<dbReference type="PANTHER" id="PTHR34975:SF2">
    <property type="entry name" value="SPORE GERMINATION PROTEIN A2"/>
    <property type="match status" value="1"/>
</dbReference>
<feature type="transmembrane region" description="Helical" evidence="8">
    <location>
        <begin position="112"/>
        <end position="133"/>
    </location>
</feature>
<organism evidence="9 10">
    <name type="scientific">Paenibacillus rigui</name>
    <dbReference type="NCBI Taxonomy" id="554312"/>
    <lineage>
        <taxon>Bacteria</taxon>
        <taxon>Bacillati</taxon>
        <taxon>Bacillota</taxon>
        <taxon>Bacilli</taxon>
        <taxon>Bacillales</taxon>
        <taxon>Paenibacillaceae</taxon>
        <taxon>Paenibacillus</taxon>
    </lineage>
</organism>
<dbReference type="GO" id="GO:0016020">
    <property type="term" value="C:membrane"/>
    <property type="evidence" value="ECO:0007669"/>
    <property type="project" value="UniProtKB-SubCell"/>
</dbReference>
<comment type="similarity">
    <text evidence="2">Belongs to the amino acid-polyamine-organocation (APC) superfamily. Spore germination protein (SGP) (TC 2.A.3.9) family.</text>
</comment>
<keyword evidence="5 8" id="KW-0812">Transmembrane</keyword>
<gene>
    <name evidence="9" type="ORF">CF651_13785</name>
</gene>
<feature type="transmembrane region" description="Helical" evidence="8">
    <location>
        <begin position="215"/>
        <end position="238"/>
    </location>
</feature>
<feature type="transmembrane region" description="Helical" evidence="8">
    <location>
        <begin position="268"/>
        <end position="291"/>
    </location>
</feature>
<dbReference type="PANTHER" id="PTHR34975">
    <property type="entry name" value="SPORE GERMINATION PROTEIN A2"/>
    <property type="match status" value="1"/>
</dbReference>
<feature type="transmembrane region" description="Helical" evidence="8">
    <location>
        <begin position="44"/>
        <end position="62"/>
    </location>
</feature>
<evidence type="ECO:0000256" key="3">
    <source>
        <dbReference type="ARBA" id="ARBA00022448"/>
    </source>
</evidence>
<dbReference type="EMBL" id="NMQW01000018">
    <property type="protein sequence ID" value="OXM85767.1"/>
    <property type="molecule type" value="Genomic_DNA"/>
</dbReference>
<dbReference type="InterPro" id="IPR004761">
    <property type="entry name" value="Spore_GerAB"/>
</dbReference>
<evidence type="ECO:0000256" key="7">
    <source>
        <dbReference type="ARBA" id="ARBA00023136"/>
    </source>
</evidence>
<feature type="transmembrane region" description="Helical" evidence="8">
    <location>
        <begin position="303"/>
        <end position="321"/>
    </location>
</feature>
<feature type="transmembrane region" description="Helical" evidence="8">
    <location>
        <begin position="336"/>
        <end position="355"/>
    </location>
</feature>
<evidence type="ECO:0000313" key="10">
    <source>
        <dbReference type="Proteomes" id="UP000215509"/>
    </source>
</evidence>
<reference evidence="9 10" key="1">
    <citation type="submission" date="2017-07" db="EMBL/GenBank/DDBJ databases">
        <title>Genome sequencing and assembly of Paenibacillus rigui.</title>
        <authorList>
            <person name="Mayilraj S."/>
        </authorList>
    </citation>
    <scope>NUCLEOTIDE SEQUENCE [LARGE SCALE GENOMIC DNA]</scope>
    <source>
        <strain evidence="9 10">JCM 16352</strain>
    </source>
</reference>
<sequence>MIHQKISSKQMALFMYPAILATSVLGVPSVTMKYAGHDMWLSPLWASIMGLLAIFVVFQLNVKFPGQSMIQCSTTVLGRVGGKLFGLIYMFYLPHLSGIILREYGEFILSTVLHHTPLFVVMGSLMLFCAMNVKSGIQVIARSSQILIVMASFFLFFILILLIPDMNPGELLPFAEKGLKPSIIGAIAPAGWFSEYILVSFFLPSLSDRPKALKVTLVSLGVVSVTMVAINLSCLMLFGDLTDTFVYPVMIAARYISYADFFQHIESLIVAIWISGIFVKVSLFLYIHAVATAQWLNIEDYRPLVFPLAVLTVVYSFWVVSNQTEVGALLGAGGNFYTMTMLIFLPGLLWAVAVIRKWGSAGKKEKGSSQ</sequence>
<dbReference type="Proteomes" id="UP000215509">
    <property type="component" value="Unassembled WGS sequence"/>
</dbReference>
<evidence type="ECO:0000256" key="4">
    <source>
        <dbReference type="ARBA" id="ARBA00022544"/>
    </source>
</evidence>
<evidence type="ECO:0000256" key="6">
    <source>
        <dbReference type="ARBA" id="ARBA00022989"/>
    </source>
</evidence>
<comment type="caution">
    <text evidence="9">The sequence shown here is derived from an EMBL/GenBank/DDBJ whole genome shotgun (WGS) entry which is preliminary data.</text>
</comment>
<evidence type="ECO:0000256" key="1">
    <source>
        <dbReference type="ARBA" id="ARBA00004141"/>
    </source>
</evidence>
<dbReference type="AlphaFoldDB" id="A0A229UQD3"/>
<accession>A0A229UQD3</accession>
<evidence type="ECO:0000256" key="5">
    <source>
        <dbReference type="ARBA" id="ARBA00022692"/>
    </source>
</evidence>
<keyword evidence="10" id="KW-1185">Reference proteome</keyword>
<proteinExistence type="inferred from homology"/>
<feature type="transmembrane region" description="Helical" evidence="8">
    <location>
        <begin position="12"/>
        <end position="32"/>
    </location>
</feature>
<dbReference type="RefSeq" id="WP_094015444.1">
    <property type="nucleotide sequence ID" value="NZ_NMQW01000018.1"/>
</dbReference>
<dbReference type="OrthoDB" id="2078716at2"/>
<feature type="transmembrane region" description="Helical" evidence="8">
    <location>
        <begin position="145"/>
        <end position="163"/>
    </location>
</feature>
<dbReference type="NCBIfam" id="TIGR00912">
    <property type="entry name" value="2A0309"/>
    <property type="match status" value="1"/>
</dbReference>
<dbReference type="Pfam" id="PF03845">
    <property type="entry name" value="Spore_permease"/>
    <property type="match status" value="1"/>
</dbReference>
<evidence type="ECO:0000313" key="9">
    <source>
        <dbReference type="EMBL" id="OXM85767.1"/>
    </source>
</evidence>
<feature type="transmembrane region" description="Helical" evidence="8">
    <location>
        <begin position="183"/>
        <end position="203"/>
    </location>
</feature>
<protein>
    <submittedName>
        <fullName evidence="9">Spore gernimation protein</fullName>
    </submittedName>
</protein>
<keyword evidence="6 8" id="KW-1133">Transmembrane helix</keyword>
<keyword evidence="3" id="KW-0813">Transport</keyword>
<keyword evidence="4" id="KW-0309">Germination</keyword>
<comment type="subcellular location">
    <subcellularLocation>
        <location evidence="1">Membrane</location>
        <topology evidence="1">Multi-pass membrane protein</topology>
    </subcellularLocation>
</comment>
<evidence type="ECO:0000256" key="8">
    <source>
        <dbReference type="SAM" id="Phobius"/>
    </source>
</evidence>
<name>A0A229UQD3_9BACL</name>
<evidence type="ECO:0000256" key="2">
    <source>
        <dbReference type="ARBA" id="ARBA00007998"/>
    </source>
</evidence>
<keyword evidence="7 8" id="KW-0472">Membrane</keyword>
<dbReference type="GO" id="GO:0009847">
    <property type="term" value="P:spore germination"/>
    <property type="evidence" value="ECO:0007669"/>
    <property type="project" value="InterPro"/>
</dbReference>